<dbReference type="Proteomes" id="UP000465221">
    <property type="component" value="Unassembled WGS sequence"/>
</dbReference>
<proteinExistence type="predicted"/>
<dbReference type="AlphaFoldDB" id="A0A8H3NFA3"/>
<feature type="region of interest" description="Disordered" evidence="1">
    <location>
        <begin position="251"/>
        <end position="303"/>
    </location>
</feature>
<comment type="caution">
    <text evidence="2">The sequence shown here is derived from an EMBL/GenBank/DDBJ whole genome shotgun (WGS) entry which is preliminary data.</text>
</comment>
<feature type="compositionally biased region" description="Polar residues" evidence="1">
    <location>
        <begin position="274"/>
        <end position="303"/>
    </location>
</feature>
<organism evidence="2 3">
    <name type="scientific">Aspergillus udagawae</name>
    <dbReference type="NCBI Taxonomy" id="91492"/>
    <lineage>
        <taxon>Eukaryota</taxon>
        <taxon>Fungi</taxon>
        <taxon>Dikarya</taxon>
        <taxon>Ascomycota</taxon>
        <taxon>Pezizomycotina</taxon>
        <taxon>Eurotiomycetes</taxon>
        <taxon>Eurotiomycetidae</taxon>
        <taxon>Eurotiales</taxon>
        <taxon>Aspergillaceae</taxon>
        <taxon>Aspergillus</taxon>
        <taxon>Aspergillus subgen. Fumigati</taxon>
    </lineage>
</organism>
<gene>
    <name evidence="2" type="ORF">IFM46972_02959</name>
</gene>
<name>A0A8H3NFA3_9EURO</name>
<feature type="compositionally biased region" description="Polar residues" evidence="1">
    <location>
        <begin position="1"/>
        <end position="12"/>
    </location>
</feature>
<evidence type="ECO:0000313" key="2">
    <source>
        <dbReference type="EMBL" id="GFF30575.1"/>
    </source>
</evidence>
<protein>
    <submittedName>
        <fullName evidence="2">Uncharacterized protein</fullName>
    </submittedName>
</protein>
<feature type="compositionally biased region" description="Basic and acidic residues" evidence="1">
    <location>
        <begin position="13"/>
        <end position="22"/>
    </location>
</feature>
<dbReference type="EMBL" id="BLKC01000015">
    <property type="protein sequence ID" value="GFF30575.1"/>
    <property type="molecule type" value="Genomic_DNA"/>
</dbReference>
<evidence type="ECO:0000256" key="1">
    <source>
        <dbReference type="SAM" id="MobiDB-lite"/>
    </source>
</evidence>
<feature type="compositionally biased region" description="Polar residues" evidence="1">
    <location>
        <begin position="328"/>
        <end position="354"/>
    </location>
</feature>
<sequence>MDSTFHQNQNDQNLHEHDDMPKVDKTSLMTNALSIPLARPWVPSDGEGPIDNQDAWRVVEPYIEEQPIPPKHVKLSDVQIFKILTNKSITADNRYENWPFDFAKRGGIRPGRRPTSPTIFIRKGSKLYFLIFAEYYILCGTPCANIKNWLCGTWAEGKWRNKERTRWSYEHALIIDLTDPTATLSDTIHYKAPSPDVDPTEYDWDYILPTINDISLVMKPATVKYIADVAKKTVTRTTKVGNKTYTSYAYEQTPPVPLDAQPDTRPLPSGPQPGVQTAGVTNNTHSSGPSNTQPNTQPKSAVPSNALSYEHLDAMLRQIDWTPAKPSNLASMTGPSSSIPAMTAPSNPATAGTTAPSSNPAFASSSNPAISFDADFRDIKRRRLGVENKGESNPWAKIAKQIIIDGERTEHLHQEKAKGLATAINSMQDMVDTMKENLQQMSFNTPFSVAVQTVQRMIRDNSHDKMGVQDVTKDMREALDRMRSLGG</sequence>
<feature type="region of interest" description="Disordered" evidence="1">
    <location>
        <begin position="1"/>
        <end position="22"/>
    </location>
</feature>
<reference evidence="2 3" key="1">
    <citation type="submission" date="2020-01" db="EMBL/GenBank/DDBJ databases">
        <title>Draft genome sequence of Aspergillus udagawae IFM 46972.</title>
        <authorList>
            <person name="Takahashi H."/>
            <person name="Yaguchi T."/>
        </authorList>
    </citation>
    <scope>NUCLEOTIDE SEQUENCE [LARGE SCALE GENOMIC DNA]</scope>
    <source>
        <strain evidence="2 3">IFM 46972</strain>
    </source>
</reference>
<feature type="compositionally biased region" description="Low complexity" evidence="1">
    <location>
        <begin position="355"/>
        <end position="367"/>
    </location>
</feature>
<feature type="region of interest" description="Disordered" evidence="1">
    <location>
        <begin position="326"/>
        <end position="367"/>
    </location>
</feature>
<accession>A0A8H3NFA3</accession>
<evidence type="ECO:0000313" key="3">
    <source>
        <dbReference type="Proteomes" id="UP000465221"/>
    </source>
</evidence>